<dbReference type="InterPro" id="IPR053137">
    <property type="entry name" value="NLR-like"/>
</dbReference>
<proteinExistence type="predicted"/>
<dbReference type="PROSITE" id="PS50104">
    <property type="entry name" value="TIR"/>
    <property type="match status" value="1"/>
</dbReference>
<dbReference type="RefSeq" id="WP_270039931.1">
    <property type="nucleotide sequence ID" value="NZ_JAPDOD010000007.1"/>
</dbReference>
<evidence type="ECO:0000256" key="1">
    <source>
        <dbReference type="SAM" id="MobiDB-lite"/>
    </source>
</evidence>
<reference evidence="3" key="1">
    <citation type="submission" date="2022-10" db="EMBL/GenBank/DDBJ databases">
        <title>The WGS of Solirubrobacter ginsenosidimutans DSM 21036.</title>
        <authorList>
            <person name="Jiang Z."/>
        </authorList>
    </citation>
    <scope>NUCLEOTIDE SEQUENCE</scope>
    <source>
        <strain evidence="3">DSM 21036</strain>
    </source>
</reference>
<gene>
    <name evidence="3" type="primary">fxsT</name>
    <name evidence="3" type="ORF">OM076_11230</name>
</gene>
<dbReference type="InterPro" id="IPR011990">
    <property type="entry name" value="TPR-like_helical_dom_sf"/>
</dbReference>
<dbReference type="InterPro" id="IPR027417">
    <property type="entry name" value="P-loop_NTPase"/>
</dbReference>
<dbReference type="GO" id="GO:0043531">
    <property type="term" value="F:ADP binding"/>
    <property type="evidence" value="ECO:0007669"/>
    <property type="project" value="InterPro"/>
</dbReference>
<dbReference type="Gene3D" id="3.40.50.10140">
    <property type="entry name" value="Toll/interleukin-1 receptor homology (TIR) domain"/>
    <property type="match status" value="1"/>
</dbReference>
<dbReference type="PANTHER" id="PTHR46082">
    <property type="entry name" value="ATP/GTP-BINDING PROTEIN-RELATED"/>
    <property type="match status" value="1"/>
</dbReference>
<evidence type="ECO:0000259" key="2">
    <source>
        <dbReference type="PROSITE" id="PS50104"/>
    </source>
</evidence>
<dbReference type="NCBIfam" id="NF040586">
    <property type="entry name" value="FxSxx_TPR"/>
    <property type="match status" value="1"/>
</dbReference>
<dbReference type="InterPro" id="IPR000157">
    <property type="entry name" value="TIR_dom"/>
</dbReference>
<dbReference type="Pfam" id="PF13374">
    <property type="entry name" value="TPR_10"/>
    <property type="match status" value="2"/>
</dbReference>
<dbReference type="SUPFAM" id="SSF52200">
    <property type="entry name" value="Toll/Interleukin receptor TIR domain"/>
    <property type="match status" value="1"/>
</dbReference>
<dbReference type="Pfam" id="PF13676">
    <property type="entry name" value="TIR_2"/>
    <property type="match status" value="1"/>
</dbReference>
<evidence type="ECO:0000313" key="4">
    <source>
        <dbReference type="Proteomes" id="UP001149140"/>
    </source>
</evidence>
<organism evidence="3 4">
    <name type="scientific">Solirubrobacter ginsenosidimutans</name>
    <dbReference type="NCBI Taxonomy" id="490573"/>
    <lineage>
        <taxon>Bacteria</taxon>
        <taxon>Bacillati</taxon>
        <taxon>Actinomycetota</taxon>
        <taxon>Thermoleophilia</taxon>
        <taxon>Solirubrobacterales</taxon>
        <taxon>Solirubrobacteraceae</taxon>
        <taxon>Solirubrobacter</taxon>
    </lineage>
</organism>
<dbReference type="SUPFAM" id="SSF52540">
    <property type="entry name" value="P-loop containing nucleoside triphosphate hydrolases"/>
    <property type="match status" value="1"/>
</dbReference>
<dbReference type="Gene3D" id="3.40.50.300">
    <property type="entry name" value="P-loop containing nucleotide triphosphate hydrolases"/>
    <property type="match status" value="1"/>
</dbReference>
<keyword evidence="4" id="KW-1185">Reference proteome</keyword>
<protein>
    <submittedName>
        <fullName evidence="3">FxSxx-COOH system tetratricopeptide repeat protein</fullName>
    </submittedName>
</protein>
<feature type="compositionally biased region" description="Basic and acidic residues" evidence="1">
    <location>
        <begin position="18"/>
        <end position="34"/>
    </location>
</feature>
<dbReference type="PRINTS" id="PR00364">
    <property type="entry name" value="DISEASERSIST"/>
</dbReference>
<feature type="region of interest" description="Disordered" evidence="1">
    <location>
        <begin position="1"/>
        <end position="85"/>
    </location>
</feature>
<feature type="domain" description="TIR" evidence="2">
    <location>
        <begin position="101"/>
        <end position="219"/>
    </location>
</feature>
<dbReference type="EMBL" id="JAPDOD010000007">
    <property type="protein sequence ID" value="MDA0160838.1"/>
    <property type="molecule type" value="Genomic_DNA"/>
</dbReference>
<sequence length="942" mass="99975">MGHHVSAAPRDSSGYSVRHQDARAPDPDLADHRLHPGAARAGLQYTAGPLDREGRKKPGCERSLQHAAARSTRGSPDAGAHGLPSSLGGVDGARVKAVAEHAAHAFVSYTQADRAWAEWIAWQLEAAGHPTKLQAWDALPGMNFVQFMHEASERCEVTLAVLSPDYLRSTFTMKELYAAIAGGSLRIVRVREVPVTGILGAEIYTDLVGLDEAVARDRLLREFARAPTRIKPQIAPGFPGAAAPVFPGRGVRFGIPHQAALFSGRLAELSELERAFATDDDAIVTQTITGLGGLGKTQLAARYVHEHLGEYDVVAWIRADDGGVSDLARLAGELGVGADGLAPADAVERVLAWLRAAQEPWLVVYDDVASPEVLVGLLPTSGLGRVLVTSRHRGFEQFGRMLALDAFGDDTGAEVLVNRAGRPEDRAGARRLAHALGGLPLALAHAGAYCAEGASFDEYREMLDGLPARELFESSREVFYERTVASTWQASIAAAAGHATLAPRVLDFAAWLAPDLVPASLFAGLLADPRDVREGRVLREAIGTLHRFSLVDAEPTGVTVHLLLQKVVREDAIERRDHAAAAAALRALDATFPAESTVPSSWPVCEPLVAHVRAFARAAGDILPPIGPVALACRASEYLLHAGDHTRAIELAEIAESVAKRRLGPEDPATLGAVALRAAAYGSAGRTADAITLQETVLAGRERLLGTNDVDTLAARADLAYSYGSVGRIAEAIALQETVLSSFERVLGPEHPDTLRARVDLAGSYRSAGRIADAVALQEAVLGDLERVLGPDHPDTLRARAELAGTYRSAGRTADAIALQEALLAARHRLLGSEHPDTLRTRGNLANAYGSAGRTADAIPIQEAVLADLGRLLGSEHPDTLRARANLAASYWSAKRFADAVSLQETVVAEYERLLGSEHPDTLTARANLAGAASGDQPGRAV</sequence>
<dbReference type="SUPFAM" id="SSF48452">
    <property type="entry name" value="TPR-like"/>
    <property type="match status" value="3"/>
</dbReference>
<dbReference type="Proteomes" id="UP001149140">
    <property type="component" value="Unassembled WGS sequence"/>
</dbReference>
<dbReference type="PANTHER" id="PTHR46082:SF6">
    <property type="entry name" value="AAA+ ATPASE DOMAIN-CONTAINING PROTEIN-RELATED"/>
    <property type="match status" value="1"/>
</dbReference>
<evidence type="ECO:0000313" key="3">
    <source>
        <dbReference type="EMBL" id="MDA0160838.1"/>
    </source>
</evidence>
<dbReference type="Gene3D" id="1.25.40.10">
    <property type="entry name" value="Tetratricopeptide repeat domain"/>
    <property type="match status" value="2"/>
</dbReference>
<name>A0A9X3MVR2_9ACTN</name>
<accession>A0A9X3MVR2</accession>
<feature type="compositionally biased region" description="Basic and acidic residues" evidence="1">
    <location>
        <begin position="50"/>
        <end position="64"/>
    </location>
</feature>
<dbReference type="Pfam" id="PF13424">
    <property type="entry name" value="TPR_12"/>
    <property type="match status" value="2"/>
</dbReference>
<dbReference type="GO" id="GO:0007165">
    <property type="term" value="P:signal transduction"/>
    <property type="evidence" value="ECO:0007669"/>
    <property type="project" value="InterPro"/>
</dbReference>
<comment type="caution">
    <text evidence="3">The sequence shown here is derived from an EMBL/GenBank/DDBJ whole genome shotgun (WGS) entry which is preliminary data.</text>
</comment>
<dbReference type="AlphaFoldDB" id="A0A9X3MVR2"/>
<dbReference type="InterPro" id="IPR035897">
    <property type="entry name" value="Toll_tir_struct_dom_sf"/>
</dbReference>